<dbReference type="EMBL" id="JACJUU010000014">
    <property type="protein sequence ID" value="MBC2770899.1"/>
    <property type="molecule type" value="Genomic_DNA"/>
</dbReference>
<comment type="caution">
    <text evidence="1">The sequence shown here is derived from an EMBL/GenBank/DDBJ whole genome shotgun (WGS) entry which is preliminary data.</text>
</comment>
<sequence>MKEMRWKNSKMTLVYYSQENSNVLPCDVRIDGEEIVVQYDSDGPVLYIGKDLGYGHYLVESFEEKGKASLHRAPNSQFMEGFWIEDGIRGMWRIELLE</sequence>
<dbReference type="AlphaFoldDB" id="A0A842HPN4"/>
<reference evidence="1 2" key="1">
    <citation type="submission" date="2020-08" db="EMBL/GenBank/DDBJ databases">
        <title>Paraeoetvoesia sp. YC-7-48 draft genome sequence.</title>
        <authorList>
            <person name="Yao L."/>
        </authorList>
    </citation>
    <scope>NUCLEOTIDE SEQUENCE [LARGE SCALE GENOMIC DNA]</scope>
    <source>
        <strain evidence="2">YC-7-48</strain>
    </source>
</reference>
<name>A0A842HPN4_9BURK</name>
<dbReference type="RefSeq" id="WP_185780557.1">
    <property type="nucleotide sequence ID" value="NZ_JACJUU010000014.1"/>
</dbReference>
<evidence type="ECO:0000313" key="2">
    <source>
        <dbReference type="Proteomes" id="UP000545386"/>
    </source>
</evidence>
<proteinExistence type="predicted"/>
<dbReference type="Proteomes" id="UP000545386">
    <property type="component" value="Unassembled WGS sequence"/>
</dbReference>
<keyword evidence="2" id="KW-1185">Reference proteome</keyword>
<gene>
    <name evidence="1" type="ORF">GTU67_13375</name>
</gene>
<protein>
    <submittedName>
        <fullName evidence="1">Uncharacterized protein</fullName>
    </submittedName>
</protein>
<accession>A0A842HPN4</accession>
<organism evidence="1 2">
    <name type="scientific">Pusillimonas minor</name>
    <dbReference type="NCBI Taxonomy" id="2697024"/>
    <lineage>
        <taxon>Bacteria</taxon>
        <taxon>Pseudomonadati</taxon>
        <taxon>Pseudomonadota</taxon>
        <taxon>Betaproteobacteria</taxon>
        <taxon>Burkholderiales</taxon>
        <taxon>Alcaligenaceae</taxon>
        <taxon>Pusillimonas</taxon>
    </lineage>
</organism>
<evidence type="ECO:0000313" key="1">
    <source>
        <dbReference type="EMBL" id="MBC2770899.1"/>
    </source>
</evidence>